<dbReference type="Gene3D" id="2.20.70.30">
    <property type="entry name" value="Nascent polypeptide-associated complex domain"/>
    <property type="match status" value="1"/>
</dbReference>
<dbReference type="Proteomes" id="UP001497480">
    <property type="component" value="Unassembled WGS sequence"/>
</dbReference>
<dbReference type="CDD" id="cd22054">
    <property type="entry name" value="NAC_NACA"/>
    <property type="match status" value="1"/>
</dbReference>
<dbReference type="InterPro" id="IPR016641">
    <property type="entry name" value="EGD2/NACA0like"/>
</dbReference>
<comment type="caution">
    <text evidence="4">The sequence shown here is derived from an EMBL/GenBank/DDBJ whole genome shotgun (WGS) entry which is preliminary data.</text>
</comment>
<evidence type="ECO:0000256" key="2">
    <source>
        <dbReference type="SAM" id="MobiDB-lite"/>
    </source>
</evidence>
<gene>
    <name evidence="4" type="ORF">LLUT_LOCUS344</name>
</gene>
<feature type="compositionally biased region" description="Polar residues" evidence="2">
    <location>
        <begin position="138"/>
        <end position="152"/>
    </location>
</feature>
<feature type="compositionally biased region" description="Polar residues" evidence="2">
    <location>
        <begin position="1"/>
        <end position="10"/>
    </location>
</feature>
<dbReference type="FunFam" id="2.20.70.30:FF:000002">
    <property type="entry name" value="Nascent polypeptide-associated complex (NAC), alpha subunit"/>
    <property type="match status" value="1"/>
</dbReference>
<dbReference type="InterPro" id="IPR044034">
    <property type="entry name" value="NAC-like_UBA"/>
</dbReference>
<dbReference type="SMART" id="SM01407">
    <property type="entry name" value="NAC"/>
    <property type="match status" value="1"/>
</dbReference>
<sequence>MTAQQSQSQEELLAAHLEQQKIHSDEPVIEDDDEDDEDDDDDSDDENADGQGDASGRSKQSRSEKKSRKAMLKLGMKPVTGVSRVTVKKSKNILFVISKPDVFKSPASDTYIIFGEAKIEDLSSQLQTQAAEQFKAPSVSTSAVKPESSSTAQDDEEEDVDETGVDAKDIDLVMTQAGVPRPRAVKALKAANGDIVAAIMELTN</sequence>
<dbReference type="Pfam" id="PF01849">
    <property type="entry name" value="NAC"/>
    <property type="match status" value="1"/>
</dbReference>
<reference evidence="4 5" key="1">
    <citation type="submission" date="2024-03" db="EMBL/GenBank/DDBJ databases">
        <authorList>
            <person name="Martinez-Hernandez J."/>
        </authorList>
    </citation>
    <scope>NUCLEOTIDE SEQUENCE [LARGE SCALE GENOMIC DNA]</scope>
</reference>
<proteinExistence type="predicted"/>
<evidence type="ECO:0000313" key="5">
    <source>
        <dbReference type="Proteomes" id="UP001497480"/>
    </source>
</evidence>
<protein>
    <recommendedName>
        <fullName evidence="3">NAC-A/B domain-containing protein</fullName>
    </recommendedName>
</protein>
<evidence type="ECO:0000256" key="1">
    <source>
        <dbReference type="ARBA" id="ARBA00004000"/>
    </source>
</evidence>
<feature type="domain" description="NAC-A/B" evidence="3">
    <location>
        <begin position="61"/>
        <end position="126"/>
    </location>
</feature>
<evidence type="ECO:0000313" key="4">
    <source>
        <dbReference type="EMBL" id="CAL0299284.1"/>
    </source>
</evidence>
<dbReference type="EMBL" id="CAXHTB010000001">
    <property type="protein sequence ID" value="CAL0299284.1"/>
    <property type="molecule type" value="Genomic_DNA"/>
</dbReference>
<dbReference type="PROSITE" id="PS51151">
    <property type="entry name" value="NAC_AB"/>
    <property type="match status" value="1"/>
</dbReference>
<dbReference type="AlphaFoldDB" id="A0AAV1VQM5"/>
<name>A0AAV1VQM5_LUPLU</name>
<feature type="region of interest" description="Disordered" evidence="2">
    <location>
        <begin position="1"/>
        <end position="75"/>
    </location>
</feature>
<feature type="compositionally biased region" description="Acidic residues" evidence="2">
    <location>
        <begin position="153"/>
        <end position="164"/>
    </location>
</feature>
<evidence type="ECO:0000259" key="3">
    <source>
        <dbReference type="PROSITE" id="PS51151"/>
    </source>
</evidence>
<dbReference type="InterPro" id="IPR002715">
    <property type="entry name" value="Nas_poly-pep-assoc_cplx_dom"/>
</dbReference>
<keyword evidence="5" id="KW-1185">Reference proteome</keyword>
<feature type="region of interest" description="Disordered" evidence="2">
    <location>
        <begin position="133"/>
        <end position="167"/>
    </location>
</feature>
<dbReference type="InterPro" id="IPR038187">
    <property type="entry name" value="NAC_A/B_dom_sf"/>
</dbReference>
<comment type="function">
    <text evidence="1">May promote appropriate targeting of ribosome-nascent polypeptide complexes.</text>
</comment>
<dbReference type="PANTHER" id="PTHR21713">
    <property type="entry name" value="NASCENT POLYPEPTIDE ASSOCIATED COMPLEX ALPHA SUBUNIT-RELATED"/>
    <property type="match status" value="1"/>
</dbReference>
<dbReference type="PIRSF" id="PIRSF015901">
    <property type="entry name" value="NAC_alpha"/>
    <property type="match status" value="1"/>
</dbReference>
<feature type="compositionally biased region" description="Acidic residues" evidence="2">
    <location>
        <begin position="27"/>
        <end position="48"/>
    </location>
</feature>
<dbReference type="Pfam" id="PF19026">
    <property type="entry name" value="UBA_HYPK"/>
    <property type="match status" value="1"/>
</dbReference>
<accession>A0AAV1VQM5</accession>
<dbReference type="GO" id="GO:0005854">
    <property type="term" value="C:nascent polypeptide-associated complex"/>
    <property type="evidence" value="ECO:0007669"/>
    <property type="project" value="InterPro"/>
</dbReference>
<organism evidence="4 5">
    <name type="scientific">Lupinus luteus</name>
    <name type="common">European yellow lupine</name>
    <dbReference type="NCBI Taxonomy" id="3873"/>
    <lineage>
        <taxon>Eukaryota</taxon>
        <taxon>Viridiplantae</taxon>
        <taxon>Streptophyta</taxon>
        <taxon>Embryophyta</taxon>
        <taxon>Tracheophyta</taxon>
        <taxon>Spermatophyta</taxon>
        <taxon>Magnoliopsida</taxon>
        <taxon>eudicotyledons</taxon>
        <taxon>Gunneridae</taxon>
        <taxon>Pentapetalae</taxon>
        <taxon>rosids</taxon>
        <taxon>fabids</taxon>
        <taxon>Fabales</taxon>
        <taxon>Fabaceae</taxon>
        <taxon>Papilionoideae</taxon>
        <taxon>50 kb inversion clade</taxon>
        <taxon>genistoids sensu lato</taxon>
        <taxon>core genistoids</taxon>
        <taxon>Genisteae</taxon>
        <taxon>Lupinus</taxon>
    </lineage>
</organism>
<dbReference type="CDD" id="cd14358">
    <property type="entry name" value="UBA_NAC_euk"/>
    <property type="match status" value="1"/>
</dbReference>
<dbReference type="Gene3D" id="1.10.8.10">
    <property type="entry name" value="DNA helicase RuvA subunit, C-terminal domain"/>
    <property type="match status" value="1"/>
</dbReference>